<reference evidence="2 3" key="1">
    <citation type="submission" date="2018-08" db="EMBL/GenBank/DDBJ databases">
        <title>A genome reference for cultivated species of the human gut microbiota.</title>
        <authorList>
            <person name="Zou Y."/>
            <person name="Xue W."/>
            <person name="Luo G."/>
        </authorList>
    </citation>
    <scope>NUCLEOTIDE SEQUENCE [LARGE SCALE GENOMIC DNA]</scope>
    <source>
        <strain evidence="2 3">OM06-4</strain>
    </source>
</reference>
<dbReference type="InterPro" id="IPR045403">
    <property type="entry name" value="HTH_59_Firmicutes_type"/>
</dbReference>
<name>A0A3E3EA11_9FIRM</name>
<comment type="caution">
    <text evidence="2">The sequence shown here is derived from an EMBL/GenBank/DDBJ whole genome shotgun (WGS) entry which is preliminary data.</text>
</comment>
<dbReference type="RefSeq" id="WP_117582292.1">
    <property type="nucleotide sequence ID" value="NZ_QUSL01000028.1"/>
</dbReference>
<dbReference type="EMBL" id="QUSL01000028">
    <property type="protein sequence ID" value="RGD81056.1"/>
    <property type="molecule type" value="Genomic_DNA"/>
</dbReference>
<evidence type="ECO:0000313" key="2">
    <source>
        <dbReference type="EMBL" id="RGD81056.1"/>
    </source>
</evidence>
<evidence type="ECO:0000259" key="1">
    <source>
        <dbReference type="Pfam" id="PF20038"/>
    </source>
</evidence>
<dbReference type="AlphaFoldDB" id="A0A3E3EA11"/>
<dbReference type="Proteomes" id="UP000261032">
    <property type="component" value="Unassembled WGS sequence"/>
</dbReference>
<dbReference type="Pfam" id="PF20038">
    <property type="entry name" value="HTH_59"/>
    <property type="match status" value="1"/>
</dbReference>
<accession>A0A3E3EA11</accession>
<feature type="domain" description="Helix-turn-helix" evidence="1">
    <location>
        <begin position="1"/>
        <end position="59"/>
    </location>
</feature>
<evidence type="ECO:0000313" key="3">
    <source>
        <dbReference type="Proteomes" id="UP000261032"/>
    </source>
</evidence>
<organism evidence="2 3">
    <name type="scientific">Thomasclavelia ramosa</name>
    <dbReference type="NCBI Taxonomy" id="1547"/>
    <lineage>
        <taxon>Bacteria</taxon>
        <taxon>Bacillati</taxon>
        <taxon>Bacillota</taxon>
        <taxon>Erysipelotrichia</taxon>
        <taxon>Erysipelotrichales</taxon>
        <taxon>Coprobacillaceae</taxon>
        <taxon>Thomasclavelia</taxon>
    </lineage>
</organism>
<proteinExistence type="predicted"/>
<sequence length="150" mass="17388">MIDLNQVMTFTEAADKWGFANGNTIRKAVERNKFLPAEIRKSGDVWLTTYAAMLRVFGQPRKLDEVITYQEIAELITDAVYLHKSVDLEMNSIFRRIAGAIEKRQTITVVESRNKSERILMVVKTRDDLEAFMNTLKRYLDSVDIKLKKE</sequence>
<protein>
    <recommendedName>
        <fullName evidence="1">Helix-turn-helix domain-containing protein</fullName>
    </recommendedName>
</protein>
<gene>
    <name evidence="2" type="ORF">DXB93_14710</name>
</gene>